<sequence length="313" mass="36006">MKKPISPPIELVLHVVTGLLPDNPHTLLPPSHPTTEALLAFTLVCQETRQLANRYLRDHCVYLSSDTRLRSLLLSVPCRSDLLNITSLFLAPFRHTVDDLPTATWVRELLFYTSPSLKRLIIDIPPRSLYPDDDHLNVRPVLREAFVMLEHLEEFVSVRDELYLDTVRWGNHEAVWRHWPRLRRLALYNVDATGLFWIAIAKMQELGTLVLTHADGLEELNIKASFFHDAGRPLKILLVNAEDEQPDNIIMSDWNIIDPRRKMNIMLHSLSAAFTQEDPIEACQEYIKAGAETGTLWDWEGELLEQSPLERAE</sequence>
<dbReference type="EMBL" id="ML994651">
    <property type="protein sequence ID" value="KAF2181884.1"/>
    <property type="molecule type" value="Genomic_DNA"/>
</dbReference>
<dbReference type="Proteomes" id="UP000800200">
    <property type="component" value="Unassembled WGS sequence"/>
</dbReference>
<dbReference type="OrthoDB" id="6365676at2759"/>
<evidence type="ECO:0008006" key="3">
    <source>
        <dbReference type="Google" id="ProtNLM"/>
    </source>
</evidence>
<evidence type="ECO:0000313" key="1">
    <source>
        <dbReference type="EMBL" id="KAF2181884.1"/>
    </source>
</evidence>
<accession>A0A6A6DQN3</accession>
<name>A0A6A6DQN3_9PEZI</name>
<reference evidence="1" key="1">
    <citation type="journal article" date="2020" name="Stud. Mycol.">
        <title>101 Dothideomycetes genomes: a test case for predicting lifestyles and emergence of pathogens.</title>
        <authorList>
            <person name="Haridas S."/>
            <person name="Albert R."/>
            <person name="Binder M."/>
            <person name="Bloem J."/>
            <person name="Labutti K."/>
            <person name="Salamov A."/>
            <person name="Andreopoulos B."/>
            <person name="Baker S."/>
            <person name="Barry K."/>
            <person name="Bills G."/>
            <person name="Bluhm B."/>
            <person name="Cannon C."/>
            <person name="Castanera R."/>
            <person name="Culley D."/>
            <person name="Daum C."/>
            <person name="Ezra D."/>
            <person name="Gonzalez J."/>
            <person name="Henrissat B."/>
            <person name="Kuo A."/>
            <person name="Liang C."/>
            <person name="Lipzen A."/>
            <person name="Lutzoni F."/>
            <person name="Magnuson J."/>
            <person name="Mondo S."/>
            <person name="Nolan M."/>
            <person name="Ohm R."/>
            <person name="Pangilinan J."/>
            <person name="Park H.-J."/>
            <person name="Ramirez L."/>
            <person name="Alfaro M."/>
            <person name="Sun H."/>
            <person name="Tritt A."/>
            <person name="Yoshinaga Y."/>
            <person name="Zwiers L.-H."/>
            <person name="Turgeon B."/>
            <person name="Goodwin S."/>
            <person name="Spatafora J."/>
            <person name="Crous P."/>
            <person name="Grigoriev I."/>
        </authorList>
    </citation>
    <scope>NUCLEOTIDE SEQUENCE</scope>
    <source>
        <strain evidence="1">CBS 207.26</strain>
    </source>
</reference>
<keyword evidence="2" id="KW-1185">Reference proteome</keyword>
<organism evidence="1 2">
    <name type="scientific">Zopfia rhizophila CBS 207.26</name>
    <dbReference type="NCBI Taxonomy" id="1314779"/>
    <lineage>
        <taxon>Eukaryota</taxon>
        <taxon>Fungi</taxon>
        <taxon>Dikarya</taxon>
        <taxon>Ascomycota</taxon>
        <taxon>Pezizomycotina</taxon>
        <taxon>Dothideomycetes</taxon>
        <taxon>Dothideomycetes incertae sedis</taxon>
        <taxon>Zopfiaceae</taxon>
        <taxon>Zopfia</taxon>
    </lineage>
</organism>
<gene>
    <name evidence="1" type="ORF">K469DRAFT_713484</name>
</gene>
<proteinExistence type="predicted"/>
<dbReference type="AlphaFoldDB" id="A0A6A6DQN3"/>
<evidence type="ECO:0000313" key="2">
    <source>
        <dbReference type="Proteomes" id="UP000800200"/>
    </source>
</evidence>
<protein>
    <recommendedName>
        <fullName evidence="3">F-box domain-containing protein</fullName>
    </recommendedName>
</protein>